<feature type="compositionally biased region" description="Polar residues" evidence="1">
    <location>
        <begin position="135"/>
        <end position="148"/>
    </location>
</feature>
<feature type="compositionally biased region" description="Low complexity" evidence="1">
    <location>
        <begin position="97"/>
        <end position="116"/>
    </location>
</feature>
<feature type="region of interest" description="Disordered" evidence="1">
    <location>
        <begin position="216"/>
        <end position="260"/>
    </location>
</feature>
<feature type="compositionally biased region" description="Acidic residues" evidence="1">
    <location>
        <begin position="312"/>
        <end position="329"/>
    </location>
</feature>
<evidence type="ECO:0000313" key="2">
    <source>
        <dbReference type="EMBL" id="KAF1992084.1"/>
    </source>
</evidence>
<keyword evidence="3" id="KW-1185">Reference proteome</keyword>
<feature type="compositionally biased region" description="Polar residues" evidence="1">
    <location>
        <begin position="117"/>
        <end position="128"/>
    </location>
</feature>
<reference evidence="2" key="1">
    <citation type="journal article" date="2020" name="Stud. Mycol.">
        <title>101 Dothideomycetes genomes: a test case for predicting lifestyles and emergence of pathogens.</title>
        <authorList>
            <person name="Haridas S."/>
            <person name="Albert R."/>
            <person name="Binder M."/>
            <person name="Bloem J."/>
            <person name="Labutti K."/>
            <person name="Salamov A."/>
            <person name="Andreopoulos B."/>
            <person name="Baker S."/>
            <person name="Barry K."/>
            <person name="Bills G."/>
            <person name="Bluhm B."/>
            <person name="Cannon C."/>
            <person name="Castanera R."/>
            <person name="Culley D."/>
            <person name="Daum C."/>
            <person name="Ezra D."/>
            <person name="Gonzalez J."/>
            <person name="Henrissat B."/>
            <person name="Kuo A."/>
            <person name="Liang C."/>
            <person name="Lipzen A."/>
            <person name="Lutzoni F."/>
            <person name="Magnuson J."/>
            <person name="Mondo S."/>
            <person name="Nolan M."/>
            <person name="Ohm R."/>
            <person name="Pangilinan J."/>
            <person name="Park H.-J."/>
            <person name="Ramirez L."/>
            <person name="Alfaro M."/>
            <person name="Sun H."/>
            <person name="Tritt A."/>
            <person name="Yoshinaga Y."/>
            <person name="Zwiers L.-H."/>
            <person name="Turgeon B."/>
            <person name="Goodwin S."/>
            <person name="Spatafora J."/>
            <person name="Crous P."/>
            <person name="Grigoriev I."/>
        </authorList>
    </citation>
    <scope>NUCLEOTIDE SEQUENCE</scope>
    <source>
        <strain evidence="2">CBS 113979</strain>
    </source>
</reference>
<feature type="region of interest" description="Disordered" evidence="1">
    <location>
        <begin position="1"/>
        <end position="204"/>
    </location>
</feature>
<dbReference type="EMBL" id="ML977138">
    <property type="protein sequence ID" value="KAF1992084.1"/>
    <property type="molecule type" value="Genomic_DNA"/>
</dbReference>
<feature type="compositionally biased region" description="Basic and acidic residues" evidence="1">
    <location>
        <begin position="286"/>
        <end position="298"/>
    </location>
</feature>
<protein>
    <submittedName>
        <fullName evidence="2">Uncharacterized protein</fullName>
    </submittedName>
</protein>
<evidence type="ECO:0000256" key="1">
    <source>
        <dbReference type="SAM" id="MobiDB-lite"/>
    </source>
</evidence>
<dbReference type="Proteomes" id="UP000800041">
    <property type="component" value="Unassembled WGS sequence"/>
</dbReference>
<accession>A0A6G1HG69</accession>
<feature type="compositionally biased region" description="Polar residues" evidence="1">
    <location>
        <begin position="1"/>
        <end position="14"/>
    </location>
</feature>
<evidence type="ECO:0000313" key="3">
    <source>
        <dbReference type="Proteomes" id="UP000800041"/>
    </source>
</evidence>
<organism evidence="2 3">
    <name type="scientific">Aulographum hederae CBS 113979</name>
    <dbReference type="NCBI Taxonomy" id="1176131"/>
    <lineage>
        <taxon>Eukaryota</taxon>
        <taxon>Fungi</taxon>
        <taxon>Dikarya</taxon>
        <taxon>Ascomycota</taxon>
        <taxon>Pezizomycotina</taxon>
        <taxon>Dothideomycetes</taxon>
        <taxon>Pleosporomycetidae</taxon>
        <taxon>Aulographales</taxon>
        <taxon>Aulographaceae</taxon>
    </lineage>
</organism>
<feature type="region of interest" description="Disordered" evidence="1">
    <location>
        <begin position="286"/>
        <end position="329"/>
    </location>
</feature>
<sequence length="472" mass="52001">MSTAHASTSNPKTGSNERQHYAAFTFNMAPLPPPPKALCESLAAHEANPISREMSRRLMQQSQARPIPGPSPMTLQKMKDIQGTDSSDDEGSDMVMSSSPLESTSPSAPEPSEVESGMSTPKKSFTDTSFDDGADSSTFNSSPQSISESPLAYKSNKEISVRKRGKRELSPLTPAPYSAERGLTVRNPDESNIFSPSPARFYSNPNRIENLAAEVAEETAQRRRESASPNLKRHQLDGCSSDTEQEMQERQQPHGQTSIFFPRVSFALPAGGRSVDIDANAHARTLQRGDRLYQRESESQEDTSPFKSPFDSPEDDEDAIDAEDADDEEALANTQSYLIRRLHEEVDNYRASIAQLEGQQTELRGLVEETKGRLNLLFGRERMILGGVEEVLRIKGIEGNEAGTGWFGRVRKRVGRLGGSGGGKRVEERESELLSEIKDAVKDNMHQMRLAFRQLDGGVKKVVAVAEGEVDK</sequence>
<proteinExistence type="predicted"/>
<dbReference type="AlphaFoldDB" id="A0A6G1HG69"/>
<name>A0A6G1HG69_9PEZI</name>
<gene>
    <name evidence="2" type="ORF">K402DRAFT_459273</name>
</gene>